<feature type="domain" description="Organic solvent tolerance-like N-terminal" evidence="5">
    <location>
        <begin position="109"/>
        <end position="244"/>
    </location>
</feature>
<organism evidence="7 8">
    <name type="scientific">Litoribacillus peritrichatus</name>
    <dbReference type="NCBI Taxonomy" id="718191"/>
    <lineage>
        <taxon>Bacteria</taxon>
        <taxon>Pseudomonadati</taxon>
        <taxon>Pseudomonadota</taxon>
        <taxon>Gammaproteobacteria</taxon>
        <taxon>Oceanospirillales</taxon>
        <taxon>Oceanospirillaceae</taxon>
        <taxon>Litoribacillus</taxon>
    </lineage>
</organism>
<reference evidence="8" key="1">
    <citation type="journal article" date="2019" name="Int. J. Syst. Evol. Microbiol.">
        <title>The Global Catalogue of Microorganisms (GCM) 10K type strain sequencing project: providing services to taxonomists for standard genome sequencing and annotation.</title>
        <authorList>
            <consortium name="The Broad Institute Genomics Platform"/>
            <consortium name="The Broad Institute Genome Sequencing Center for Infectious Disease"/>
            <person name="Wu L."/>
            <person name="Ma J."/>
        </authorList>
    </citation>
    <scope>NUCLEOTIDE SEQUENCE [LARGE SCALE GENOMIC DNA]</scope>
    <source>
        <strain evidence="8">JCM 17551</strain>
    </source>
</reference>
<feature type="domain" description="LptD C-terminal" evidence="6">
    <location>
        <begin position="362"/>
        <end position="745"/>
    </location>
</feature>
<dbReference type="PANTHER" id="PTHR30189:SF1">
    <property type="entry name" value="LPS-ASSEMBLY PROTEIN LPTD"/>
    <property type="match status" value="1"/>
</dbReference>
<evidence type="ECO:0000259" key="5">
    <source>
        <dbReference type="Pfam" id="PF03968"/>
    </source>
</evidence>
<keyword evidence="1 4" id="KW-0732">Signal</keyword>
<comment type="subunit">
    <text evidence="4">Component of the lipopolysaccharide transport and assembly complex. Interacts with LptE and LptA.</text>
</comment>
<feature type="chain" id="PRO_5044921140" description="LPS-assembly protein LptD" evidence="4">
    <location>
        <begin position="42"/>
        <end position="842"/>
    </location>
</feature>
<comment type="caution">
    <text evidence="7">The sequence shown here is derived from an EMBL/GenBank/DDBJ whole genome shotgun (WGS) entry which is preliminary data.</text>
</comment>
<dbReference type="InterPro" id="IPR020889">
    <property type="entry name" value="LipoPS_assembly_LptD"/>
</dbReference>
<comment type="function">
    <text evidence="4">Together with LptE, is involved in the assembly of lipopolysaccharide (LPS) at the surface of the outer membrane.</text>
</comment>
<comment type="similarity">
    <text evidence="4">Belongs to the LptD family.</text>
</comment>
<keyword evidence="8" id="KW-1185">Reference proteome</keyword>
<name>A0ABP7LYQ0_9GAMM</name>
<dbReference type="HAMAP" id="MF_01411">
    <property type="entry name" value="LPS_assembly_LptD"/>
    <property type="match status" value="1"/>
</dbReference>
<evidence type="ECO:0000313" key="8">
    <source>
        <dbReference type="Proteomes" id="UP001501565"/>
    </source>
</evidence>
<keyword evidence="2 4" id="KW-0472">Membrane</keyword>
<dbReference type="InterPro" id="IPR007543">
    <property type="entry name" value="LptD_C"/>
</dbReference>
<proteinExistence type="inferred from homology"/>
<dbReference type="Gene3D" id="2.60.450.10">
    <property type="entry name" value="Lipopolysaccharide (LPS) transport protein A like domain"/>
    <property type="match status" value="1"/>
</dbReference>
<comment type="caution">
    <text evidence="4">Lacks conserved residue(s) required for the propagation of feature annotation.</text>
</comment>
<dbReference type="Proteomes" id="UP001501565">
    <property type="component" value="Unassembled WGS sequence"/>
</dbReference>
<dbReference type="InterPro" id="IPR050218">
    <property type="entry name" value="LptD"/>
</dbReference>
<dbReference type="InterPro" id="IPR005653">
    <property type="entry name" value="OstA-like_N"/>
</dbReference>
<gene>
    <name evidence="4 7" type="primary">lptD</name>
    <name evidence="7" type="ORF">GCM10022277_01130</name>
</gene>
<sequence length="842" mass="96001" precursor="true">MKIRTNHTQPSKRKPAHPWTKKFSALFLSGCATTFSLPSHAQDDGFCSPNQTLTPREFNDILAYADQLGWVKKEDLPEALKAKASDRCDGFYVGRGLQQTLKKDAPIAIEADAAKGSTQANTSQFDGNVTITQEGNQTTSDFACYNKNTNQASLFGNVLIDNSGLKLLGDQAEVNLVEESGSVSNALFAVADAHLRGQSNHMDFDFLDDSQYVELDSGYITFCEPNSNAWKMEAEDIELDFTEGWGEASHIKLKVQDVPVLYIPWMNFPLDDRRKTGFLRPSFELSQGESSLSTPFYLNLAPNYDATITPRYFENRGAMLEAEFRYMNAWSENRLNGGFLNDDKDYPEEDIREITGESTGEDRWSVHFDHLGKINDWKTEVDFNRVSDDDYKGDFDGILTRSVEGTVDQIVKTSWAGENLAFSGQFRSYQITDEDEISSNQYKQMPDLFLTGNWYEFGPWQPSFTVNATYFDRAASNESLSAAEQSVTVSSAFRTSSEMTLNYNKRKSWGYLTPGVTVYNKQYKLNGFDENSFDSEKDLTLPAAHLSGGLFLERPFEFFGNSLTQTLEPQVMYSYIPYQDQGDIPVFDAARADLTFNQLFEPNRFTGGDRIGDTSQVSMGLTSRFIDNNGTQSLVARAGTILYLKDRKIDLTYNHDDVKSNTDNDYDMSNYIAEIRYNPFKAWTYQFDFEWSDRLDQTERSSHALLWRPGNEHVATVRYNEKKDGLAPREEFLEFSGVWQVSPFWRLLHRWEYDLTLDRTSDVLNGFEYNSCCWRTSLVYRRFYTGDAEDRISNGITEQRDEFDSGIFLMIELKGLSGFGGSNDDLLTELIEGINQRTLYDY</sequence>
<dbReference type="Pfam" id="PF04453">
    <property type="entry name" value="LptD"/>
    <property type="match status" value="1"/>
</dbReference>
<keyword evidence="3 4" id="KW-0998">Cell outer membrane</keyword>
<evidence type="ECO:0000313" key="7">
    <source>
        <dbReference type="EMBL" id="GAA3910239.1"/>
    </source>
</evidence>
<evidence type="ECO:0000256" key="3">
    <source>
        <dbReference type="ARBA" id="ARBA00023237"/>
    </source>
</evidence>
<protein>
    <recommendedName>
        <fullName evidence="4">LPS-assembly protein LptD</fullName>
    </recommendedName>
</protein>
<comment type="subcellular location">
    <subcellularLocation>
        <location evidence="4">Cell outer membrane</location>
    </subcellularLocation>
</comment>
<feature type="signal peptide" evidence="4">
    <location>
        <begin position="1"/>
        <end position="41"/>
    </location>
</feature>
<dbReference type="RefSeq" id="WP_344794370.1">
    <property type="nucleotide sequence ID" value="NZ_BAABBN010000002.1"/>
</dbReference>
<dbReference type="PANTHER" id="PTHR30189">
    <property type="entry name" value="LPS-ASSEMBLY PROTEIN"/>
    <property type="match status" value="1"/>
</dbReference>
<evidence type="ECO:0000256" key="1">
    <source>
        <dbReference type="ARBA" id="ARBA00022729"/>
    </source>
</evidence>
<evidence type="ECO:0000256" key="2">
    <source>
        <dbReference type="ARBA" id="ARBA00023136"/>
    </source>
</evidence>
<evidence type="ECO:0000256" key="4">
    <source>
        <dbReference type="HAMAP-Rule" id="MF_01411"/>
    </source>
</evidence>
<accession>A0ABP7LYQ0</accession>
<evidence type="ECO:0000259" key="6">
    <source>
        <dbReference type="Pfam" id="PF04453"/>
    </source>
</evidence>
<dbReference type="EMBL" id="BAABBN010000002">
    <property type="protein sequence ID" value="GAA3910239.1"/>
    <property type="molecule type" value="Genomic_DNA"/>
</dbReference>
<dbReference type="Pfam" id="PF03968">
    <property type="entry name" value="LptD_N"/>
    <property type="match status" value="1"/>
</dbReference>